<dbReference type="STRING" id="163.SAMN04487775_10166"/>
<dbReference type="PANTHER" id="PTHR34070:SF1">
    <property type="entry name" value="DNA ALKYLATION REPAIR PROTEIN"/>
    <property type="match status" value="1"/>
</dbReference>
<gene>
    <name evidence="1" type="ORF">SAMN04487977_102542</name>
</gene>
<dbReference type="Gene3D" id="1.25.10.90">
    <property type="match status" value="1"/>
</dbReference>
<dbReference type="OrthoDB" id="9784740at2"/>
<dbReference type="InterPro" id="IPR016024">
    <property type="entry name" value="ARM-type_fold"/>
</dbReference>
<dbReference type="InterPro" id="IPR014825">
    <property type="entry name" value="DNA_alkylation"/>
</dbReference>
<sequence>MTITELQQLLFEYEDKKYADFSAKLIPTLPREKFIGIRAPEYKNILKRIKDDPVIPEFLNTIPHFYNEENILHVQLINKIKDFDDCVSALEKFMPYIDNWAVNDGVNPTCFKKHRAELIGLVQKWISSEATYTRRCGMKILMSNYLDDDFKPEYLDLPADLRSDEYYVNMMTAWLFAEALTKQWDCAVKYIQTHRLDNWTHNKAIQKACESFRVPDERKEYLRSLKVKI</sequence>
<evidence type="ECO:0000313" key="2">
    <source>
        <dbReference type="Proteomes" id="UP000182360"/>
    </source>
</evidence>
<evidence type="ECO:0000313" key="1">
    <source>
        <dbReference type="EMBL" id="SEQ11775.1"/>
    </source>
</evidence>
<dbReference type="RefSeq" id="WP_074641804.1">
    <property type="nucleotide sequence ID" value="NZ_FOFU01000002.1"/>
</dbReference>
<accession>A0A1H9DE48</accession>
<dbReference type="PANTHER" id="PTHR34070">
    <property type="entry name" value="ARMADILLO-TYPE FOLD"/>
    <property type="match status" value="1"/>
</dbReference>
<protein>
    <submittedName>
        <fullName evidence="1">DNA alkylation repair enzyme</fullName>
    </submittedName>
</protein>
<organism evidence="1 2">
    <name type="scientific">Treponema bryantii</name>
    <dbReference type="NCBI Taxonomy" id="163"/>
    <lineage>
        <taxon>Bacteria</taxon>
        <taxon>Pseudomonadati</taxon>
        <taxon>Spirochaetota</taxon>
        <taxon>Spirochaetia</taxon>
        <taxon>Spirochaetales</taxon>
        <taxon>Treponemataceae</taxon>
        <taxon>Treponema</taxon>
    </lineage>
</organism>
<dbReference type="AlphaFoldDB" id="A0A1H9DE48"/>
<dbReference type="Pfam" id="PF08713">
    <property type="entry name" value="DNA_alkylation"/>
    <property type="match status" value="1"/>
</dbReference>
<keyword evidence="2" id="KW-1185">Reference proteome</keyword>
<dbReference type="SUPFAM" id="SSF48371">
    <property type="entry name" value="ARM repeat"/>
    <property type="match status" value="1"/>
</dbReference>
<proteinExistence type="predicted"/>
<name>A0A1H9DE48_9SPIR</name>
<dbReference type="Proteomes" id="UP000182360">
    <property type="component" value="Unassembled WGS sequence"/>
</dbReference>
<dbReference type="EMBL" id="FOFU01000002">
    <property type="protein sequence ID" value="SEQ11775.1"/>
    <property type="molecule type" value="Genomic_DNA"/>
</dbReference>
<reference evidence="1 2" key="1">
    <citation type="submission" date="2016-10" db="EMBL/GenBank/DDBJ databases">
        <authorList>
            <person name="de Groot N.N."/>
        </authorList>
    </citation>
    <scope>NUCLEOTIDE SEQUENCE [LARGE SCALE GENOMIC DNA]</scope>
    <source>
        <strain evidence="1 2">B25</strain>
    </source>
</reference>
<dbReference type="CDD" id="cd06561">
    <property type="entry name" value="AlkD_like"/>
    <property type="match status" value="1"/>
</dbReference>